<reference evidence="1 2" key="1">
    <citation type="submission" date="2016-09" db="EMBL/GenBank/DDBJ databases">
        <title>Pseudonocardia autotrophica DSM535, a candidate organism with high potential of specific P450 cytochromes.</title>
        <authorList>
            <person name="Grumaz C."/>
            <person name="Vainshtein Y."/>
            <person name="Kirstahler P."/>
            <person name="Sohn K."/>
        </authorList>
    </citation>
    <scope>NUCLEOTIDE SEQUENCE [LARGE SCALE GENOMIC DNA]</scope>
    <source>
        <strain evidence="1 2">DSM 535</strain>
    </source>
</reference>
<evidence type="ECO:0008006" key="3">
    <source>
        <dbReference type="Google" id="ProtNLM"/>
    </source>
</evidence>
<dbReference type="STRING" id="2074.BG845_03141"/>
<comment type="caution">
    <text evidence="1">The sequence shown here is derived from an EMBL/GenBank/DDBJ whole genome shotgun (WGS) entry which is preliminary data.</text>
</comment>
<gene>
    <name evidence="1" type="ORF">BG845_03141</name>
</gene>
<keyword evidence="2" id="KW-1185">Reference proteome</keyword>
<accession>A0A1Y2MXH2</accession>
<dbReference type="AlphaFoldDB" id="A0A1Y2MXH2"/>
<proteinExistence type="predicted"/>
<dbReference type="Proteomes" id="UP000194360">
    <property type="component" value="Unassembled WGS sequence"/>
</dbReference>
<evidence type="ECO:0000313" key="1">
    <source>
        <dbReference type="EMBL" id="OSY39906.1"/>
    </source>
</evidence>
<name>A0A1Y2MXH2_PSEAH</name>
<protein>
    <recommendedName>
        <fullName evidence="3">DUF4267 domain-containing protein</fullName>
    </recommendedName>
</protein>
<dbReference type="EMBL" id="MIGB01000015">
    <property type="protein sequence ID" value="OSY39906.1"/>
    <property type="molecule type" value="Genomic_DNA"/>
</dbReference>
<evidence type="ECO:0000313" key="2">
    <source>
        <dbReference type="Proteomes" id="UP000194360"/>
    </source>
</evidence>
<organism evidence="1 2">
    <name type="scientific">Pseudonocardia autotrophica</name>
    <name type="common">Amycolata autotrophica</name>
    <name type="synonym">Nocardia autotrophica</name>
    <dbReference type="NCBI Taxonomy" id="2074"/>
    <lineage>
        <taxon>Bacteria</taxon>
        <taxon>Bacillati</taxon>
        <taxon>Actinomycetota</taxon>
        <taxon>Actinomycetes</taxon>
        <taxon>Pseudonocardiales</taxon>
        <taxon>Pseudonocardiaceae</taxon>
        <taxon>Pseudonocardia</taxon>
    </lineage>
</organism>
<sequence length="142" mass="14669">MAGARSGYAGHMPRPDLTWIPRLLGVATAAYGAAITAKPELFLRPTKLVEDGGEPTSEQRTFTMAIGGRDLASGLAMVFAPAGTPLKTAIAVRVGADVADLAVLGSRLPDRDAREKATMVAAGWGALCALSLLAADRPARRG</sequence>